<name>A0A0K1PG53_9BACT</name>
<evidence type="ECO:0000259" key="2">
    <source>
        <dbReference type="SMART" id="SM00014"/>
    </source>
</evidence>
<evidence type="ECO:0000313" key="3">
    <source>
        <dbReference type="EMBL" id="AKU92513.1"/>
    </source>
</evidence>
<feature type="transmembrane region" description="Helical" evidence="1">
    <location>
        <begin position="52"/>
        <end position="75"/>
    </location>
</feature>
<proteinExistence type="predicted"/>
<dbReference type="InterPro" id="IPR036938">
    <property type="entry name" value="PAP2/HPO_sf"/>
</dbReference>
<dbReference type="EMBL" id="CP012332">
    <property type="protein sequence ID" value="AKU92513.1"/>
    <property type="molecule type" value="Genomic_DNA"/>
</dbReference>
<gene>
    <name evidence="3" type="ORF">AKJ08_2900</name>
</gene>
<dbReference type="PANTHER" id="PTHR14969">
    <property type="entry name" value="SPHINGOSINE-1-PHOSPHATE PHOSPHOHYDROLASE"/>
    <property type="match status" value="1"/>
</dbReference>
<protein>
    <submittedName>
        <fullName evidence="3">Phosphoesterase PA-phosphatase related protein</fullName>
    </submittedName>
</protein>
<dbReference type="Proteomes" id="UP000055590">
    <property type="component" value="Chromosome"/>
</dbReference>
<sequence length="256" mass="27916">MVWSGSHVFRKKIPAKTLFWSERDEHGVERVNRLDRTARERLLWKDPMRARFYSNLLANFLVPMGAAGLALSAGIRGGGGPMADVLAVNEAMVYAGMMSQATKLLIRRQRPFARYASSGLADPSAGIEHHIPDELTAAPDGPAARPSKDALRNQADDDDFSFFSGHTSTTAAFAFAVSQIATRRRVRTPLVFLLGIASGLTGYLRIASDRHYMSDVLVGAMVGAVVGTYAPRVLHPVPKEDRWGYGFLTDLGLLAS</sequence>
<dbReference type="SMART" id="SM00014">
    <property type="entry name" value="acidPPc"/>
    <property type="match status" value="1"/>
</dbReference>
<feature type="transmembrane region" description="Helical" evidence="1">
    <location>
        <begin position="188"/>
        <end position="206"/>
    </location>
</feature>
<dbReference type="PANTHER" id="PTHR14969:SF13">
    <property type="entry name" value="AT30094P"/>
    <property type="match status" value="1"/>
</dbReference>
<keyword evidence="4" id="KW-1185">Reference proteome</keyword>
<dbReference type="STRING" id="1391653.AKJ08_2900"/>
<feature type="transmembrane region" description="Helical" evidence="1">
    <location>
        <begin position="87"/>
        <end position="106"/>
    </location>
</feature>
<dbReference type="Pfam" id="PF01569">
    <property type="entry name" value="PAP2"/>
    <property type="match status" value="1"/>
</dbReference>
<accession>A0A0K1PG53</accession>
<dbReference type="AlphaFoldDB" id="A0A0K1PG53"/>
<dbReference type="KEGG" id="vin:AKJ08_2900"/>
<organism evidence="3 4">
    <name type="scientific">Vulgatibacter incomptus</name>
    <dbReference type="NCBI Taxonomy" id="1391653"/>
    <lineage>
        <taxon>Bacteria</taxon>
        <taxon>Pseudomonadati</taxon>
        <taxon>Myxococcota</taxon>
        <taxon>Myxococcia</taxon>
        <taxon>Myxococcales</taxon>
        <taxon>Cystobacterineae</taxon>
        <taxon>Vulgatibacteraceae</taxon>
        <taxon>Vulgatibacter</taxon>
    </lineage>
</organism>
<dbReference type="Gene3D" id="1.20.144.10">
    <property type="entry name" value="Phosphatidic acid phosphatase type 2/haloperoxidase"/>
    <property type="match status" value="1"/>
</dbReference>
<evidence type="ECO:0000256" key="1">
    <source>
        <dbReference type="SAM" id="Phobius"/>
    </source>
</evidence>
<dbReference type="SUPFAM" id="SSF48317">
    <property type="entry name" value="Acid phosphatase/Vanadium-dependent haloperoxidase"/>
    <property type="match status" value="1"/>
</dbReference>
<evidence type="ECO:0000313" key="4">
    <source>
        <dbReference type="Proteomes" id="UP000055590"/>
    </source>
</evidence>
<reference evidence="3 4" key="1">
    <citation type="submission" date="2015-08" db="EMBL/GenBank/DDBJ databases">
        <authorList>
            <person name="Babu N.S."/>
            <person name="Beckwith C.J."/>
            <person name="Beseler K.G."/>
            <person name="Brison A."/>
            <person name="Carone J.V."/>
            <person name="Caskin T.P."/>
            <person name="Diamond M."/>
            <person name="Durham M.E."/>
            <person name="Foxe J.M."/>
            <person name="Go M."/>
            <person name="Henderson B.A."/>
            <person name="Jones I.B."/>
            <person name="McGettigan J.A."/>
            <person name="Micheletti S.J."/>
            <person name="Nasrallah M.E."/>
            <person name="Ortiz D."/>
            <person name="Piller C.R."/>
            <person name="Privatt S.R."/>
            <person name="Schneider S.L."/>
            <person name="Sharp S."/>
            <person name="Smith T.C."/>
            <person name="Stanton J.D."/>
            <person name="Ullery H.E."/>
            <person name="Wilson R.J."/>
            <person name="Serrano M.G."/>
            <person name="Buck G."/>
            <person name="Lee V."/>
            <person name="Wang Y."/>
            <person name="Carvalho R."/>
            <person name="Voegtly L."/>
            <person name="Shi R."/>
            <person name="Duckworth R."/>
            <person name="Johnson A."/>
            <person name="Loviza R."/>
            <person name="Walstead R."/>
            <person name="Shah Z."/>
            <person name="Kiflezghi M."/>
            <person name="Wade K."/>
            <person name="Ball S.L."/>
            <person name="Bradley K.W."/>
            <person name="Asai D.J."/>
            <person name="Bowman C.A."/>
            <person name="Russell D.A."/>
            <person name="Pope W.H."/>
            <person name="Jacobs-Sera D."/>
            <person name="Hendrix R.W."/>
            <person name="Hatfull G.F."/>
        </authorList>
    </citation>
    <scope>NUCLEOTIDE SEQUENCE [LARGE SCALE GENOMIC DNA]</scope>
    <source>
        <strain evidence="3 4">DSM 27710</strain>
    </source>
</reference>
<keyword evidence="1" id="KW-0472">Membrane</keyword>
<dbReference type="InterPro" id="IPR000326">
    <property type="entry name" value="PAP2/HPO"/>
</dbReference>
<keyword evidence="1" id="KW-1133">Transmembrane helix</keyword>
<keyword evidence="1" id="KW-0812">Transmembrane</keyword>
<feature type="domain" description="Phosphatidic acid phosphatase type 2/haloperoxidase" evidence="2">
    <location>
        <begin position="85"/>
        <end position="231"/>
    </location>
</feature>
<dbReference type="CDD" id="cd01610">
    <property type="entry name" value="PAP2_like"/>
    <property type="match status" value="1"/>
</dbReference>